<evidence type="ECO:0000313" key="3">
    <source>
        <dbReference type="Proteomes" id="UP000614216"/>
    </source>
</evidence>
<dbReference type="Proteomes" id="UP000614216">
    <property type="component" value="Unassembled WGS sequence"/>
</dbReference>
<protein>
    <submittedName>
        <fullName evidence="2">Uncharacterized protein</fullName>
    </submittedName>
</protein>
<proteinExistence type="predicted"/>
<gene>
    <name evidence="2" type="ORF">JMN32_15655</name>
</gene>
<keyword evidence="3" id="KW-1185">Reference proteome</keyword>
<comment type="caution">
    <text evidence="2">The sequence shown here is derived from an EMBL/GenBank/DDBJ whole genome shotgun (WGS) entry which is preliminary data.</text>
</comment>
<keyword evidence="1" id="KW-0812">Transmembrane</keyword>
<accession>A0A937KCU0</accession>
<organism evidence="2 3">
    <name type="scientific">Fulvivirga marina</name>
    <dbReference type="NCBI Taxonomy" id="2494733"/>
    <lineage>
        <taxon>Bacteria</taxon>
        <taxon>Pseudomonadati</taxon>
        <taxon>Bacteroidota</taxon>
        <taxon>Cytophagia</taxon>
        <taxon>Cytophagales</taxon>
        <taxon>Fulvivirgaceae</taxon>
        <taxon>Fulvivirga</taxon>
    </lineage>
</organism>
<dbReference type="EMBL" id="JAEUGD010000053">
    <property type="protein sequence ID" value="MBL6447754.1"/>
    <property type="molecule type" value="Genomic_DNA"/>
</dbReference>
<evidence type="ECO:0000256" key="1">
    <source>
        <dbReference type="SAM" id="Phobius"/>
    </source>
</evidence>
<keyword evidence="1" id="KW-1133">Transmembrane helix</keyword>
<name>A0A937KCU0_9BACT</name>
<dbReference type="AlphaFoldDB" id="A0A937KCU0"/>
<keyword evidence="1" id="KW-0472">Membrane</keyword>
<evidence type="ECO:0000313" key="2">
    <source>
        <dbReference type="EMBL" id="MBL6447754.1"/>
    </source>
</evidence>
<dbReference type="RefSeq" id="WP_202857293.1">
    <property type="nucleotide sequence ID" value="NZ_JAEUGD010000053.1"/>
</dbReference>
<sequence>MMKRRTLTLLVVGLFVFAMAQVIGHYAGLADFEYGILMGVGIGLMTLSLIKGRLMTNR</sequence>
<reference evidence="2" key="1">
    <citation type="submission" date="2021-01" db="EMBL/GenBank/DDBJ databases">
        <title>Fulvivirga kasyanovii gen. nov., sp nov., a novel member of the phylum Bacteroidetes isolated from seawater in a mussel farm.</title>
        <authorList>
            <person name="Zhao L.-H."/>
            <person name="Wang Z.-J."/>
        </authorList>
    </citation>
    <scope>NUCLEOTIDE SEQUENCE</scope>
    <source>
        <strain evidence="2">29W222</strain>
    </source>
</reference>
<feature type="transmembrane region" description="Helical" evidence="1">
    <location>
        <begin position="34"/>
        <end position="50"/>
    </location>
</feature>